<comment type="subcellular location">
    <subcellularLocation>
        <location evidence="1">Cell membrane</location>
        <topology evidence="1">Multi-pass membrane protein</topology>
    </subcellularLocation>
</comment>
<name>A0A9P6SV22_9FUNG</name>
<dbReference type="Pfam" id="PF03600">
    <property type="entry name" value="CitMHS"/>
    <property type="match status" value="1"/>
</dbReference>
<dbReference type="AlphaFoldDB" id="A0A9P6SV22"/>
<evidence type="ECO:0000256" key="1">
    <source>
        <dbReference type="ARBA" id="ARBA00004651"/>
    </source>
</evidence>
<evidence type="ECO:0000256" key="4">
    <source>
        <dbReference type="ARBA" id="ARBA00022475"/>
    </source>
</evidence>
<dbReference type="GO" id="GO:0015105">
    <property type="term" value="F:arsenite transmembrane transporter activity"/>
    <property type="evidence" value="ECO:0007669"/>
    <property type="project" value="InterPro"/>
</dbReference>
<dbReference type="Pfam" id="PF02040">
    <property type="entry name" value="ArsB"/>
    <property type="match status" value="1"/>
</dbReference>
<evidence type="ECO:0000256" key="8">
    <source>
        <dbReference type="SAM" id="MobiDB-lite"/>
    </source>
</evidence>
<gene>
    <name evidence="11" type="ORF">BGZ65_011693</name>
</gene>
<feature type="transmembrane region" description="Helical" evidence="9">
    <location>
        <begin position="463"/>
        <end position="486"/>
    </location>
</feature>
<evidence type="ECO:0000256" key="7">
    <source>
        <dbReference type="ARBA" id="ARBA00023136"/>
    </source>
</evidence>
<keyword evidence="5 9" id="KW-0812">Transmembrane</keyword>
<evidence type="ECO:0000256" key="5">
    <source>
        <dbReference type="ARBA" id="ARBA00022692"/>
    </source>
</evidence>
<dbReference type="Proteomes" id="UP000749646">
    <property type="component" value="Unassembled WGS sequence"/>
</dbReference>
<keyword evidence="6 9" id="KW-1133">Transmembrane helix</keyword>
<comment type="caution">
    <text evidence="11">The sequence shown here is derived from an EMBL/GenBank/DDBJ whole genome shotgun (WGS) entry which is preliminary data.</text>
</comment>
<feature type="transmembrane region" description="Helical" evidence="9">
    <location>
        <begin position="12"/>
        <end position="33"/>
    </location>
</feature>
<dbReference type="EMBL" id="JAAAHW010000203">
    <property type="protein sequence ID" value="KAG0005215.1"/>
    <property type="molecule type" value="Genomic_DNA"/>
</dbReference>
<dbReference type="GO" id="GO:0005886">
    <property type="term" value="C:plasma membrane"/>
    <property type="evidence" value="ECO:0007669"/>
    <property type="project" value="UniProtKB-SubCell"/>
</dbReference>
<dbReference type="PANTHER" id="PTHR43302">
    <property type="entry name" value="TRANSPORTER ARSB-RELATED"/>
    <property type="match status" value="1"/>
</dbReference>
<accession>A0A9P6SV22</accession>
<dbReference type="InterPro" id="IPR004680">
    <property type="entry name" value="Cit_transptr-like_dom"/>
</dbReference>
<protein>
    <recommendedName>
        <fullName evidence="10">Citrate transporter-like domain-containing protein</fullName>
    </recommendedName>
</protein>
<feature type="transmembrane region" description="Helical" evidence="9">
    <location>
        <begin position="215"/>
        <end position="240"/>
    </location>
</feature>
<keyword evidence="4" id="KW-1003">Cell membrane</keyword>
<feature type="transmembrane region" description="Helical" evidence="9">
    <location>
        <begin position="409"/>
        <end position="431"/>
    </location>
</feature>
<evidence type="ECO:0000259" key="10">
    <source>
        <dbReference type="Pfam" id="PF03600"/>
    </source>
</evidence>
<keyword evidence="12" id="KW-1185">Reference proteome</keyword>
<dbReference type="PRINTS" id="PR00758">
    <property type="entry name" value="ARSENICPUMP"/>
</dbReference>
<feature type="transmembrane region" description="Helical" evidence="9">
    <location>
        <begin position="506"/>
        <end position="530"/>
    </location>
</feature>
<organism evidence="11 12">
    <name type="scientific">Modicella reniformis</name>
    <dbReference type="NCBI Taxonomy" id="1440133"/>
    <lineage>
        <taxon>Eukaryota</taxon>
        <taxon>Fungi</taxon>
        <taxon>Fungi incertae sedis</taxon>
        <taxon>Mucoromycota</taxon>
        <taxon>Mortierellomycotina</taxon>
        <taxon>Mortierellomycetes</taxon>
        <taxon>Mortierellales</taxon>
        <taxon>Mortierellaceae</taxon>
        <taxon>Modicella</taxon>
    </lineage>
</organism>
<feature type="transmembrane region" description="Helical" evidence="9">
    <location>
        <begin position="138"/>
        <end position="167"/>
    </location>
</feature>
<dbReference type="OrthoDB" id="442352at2759"/>
<feature type="transmembrane region" description="Helical" evidence="9">
    <location>
        <begin position="179"/>
        <end position="209"/>
    </location>
</feature>
<reference evidence="11" key="1">
    <citation type="journal article" date="2020" name="Fungal Divers.">
        <title>Resolving the Mortierellaceae phylogeny through synthesis of multi-gene phylogenetics and phylogenomics.</title>
        <authorList>
            <person name="Vandepol N."/>
            <person name="Liber J."/>
            <person name="Desiro A."/>
            <person name="Na H."/>
            <person name="Kennedy M."/>
            <person name="Barry K."/>
            <person name="Grigoriev I.V."/>
            <person name="Miller A.N."/>
            <person name="O'Donnell K."/>
            <person name="Stajich J.E."/>
            <person name="Bonito G."/>
        </authorList>
    </citation>
    <scope>NUCLEOTIDE SEQUENCE</scope>
    <source>
        <strain evidence="11">MES-2147</strain>
    </source>
</reference>
<comment type="similarity">
    <text evidence="2">Belongs to the CitM (TC 2.A.11) transporter family.</text>
</comment>
<feature type="region of interest" description="Disordered" evidence="8">
    <location>
        <begin position="325"/>
        <end position="346"/>
    </location>
</feature>
<evidence type="ECO:0000256" key="9">
    <source>
        <dbReference type="SAM" id="Phobius"/>
    </source>
</evidence>
<evidence type="ECO:0000313" key="12">
    <source>
        <dbReference type="Proteomes" id="UP000749646"/>
    </source>
</evidence>
<feature type="domain" description="Citrate transporter-like" evidence="10">
    <location>
        <begin position="110"/>
        <end position="236"/>
    </location>
</feature>
<evidence type="ECO:0000256" key="6">
    <source>
        <dbReference type="ARBA" id="ARBA00022989"/>
    </source>
</evidence>
<dbReference type="InterPro" id="IPR000802">
    <property type="entry name" value="Arsenical_pump_ArsB"/>
</dbReference>
<evidence type="ECO:0000313" key="11">
    <source>
        <dbReference type="EMBL" id="KAG0005215.1"/>
    </source>
</evidence>
<sequence>MGTTPVRVLDVHSWLVVVTFMVVIVLVIHPIRIPLPIPFSRRRSHSSSHSTQPPATNTLAQELVDAASTITATGPKSSSNINSEDKTQKRTKYPYHFTLNIATAPVFGVLFLLATQSISGTSVRDGIVGSPANGVEPYAVMILFFSLAYICISIDLTGVLQYAAFWISKRGGGGGQRIFLYFFLFSNVMSGLTSNDVVILTMTPFLVYFSDAVDLITPVAFLMAEVQTANIGPFAVLAFFRDVWYDYNGKFKGLHGPQTTTDINRSHATGESESRVEQGLPEIAIPAQSIVHPLTILNSSDDESSCIGKSASSSIQEKVNDVSIHMPDNTTATDEKPGAASSPSFQAETHHGIQGMVARFERRWPLLYNIAIRMPWAILPFTFSMFIIVEGLSHAGWIAIFANWATKLIPNYIAATYAIGFISVALCNLFNNVPMTILVARILQHPNFVNSPLATPDVVKGCLFALIVGSNLGACTTLISSLAGLMWDSVLRSKNSGVGFWNFFRWNMGVMPVVILVALSVVVIEVKVIYN</sequence>
<proteinExistence type="inferred from homology"/>
<feature type="transmembrane region" description="Helical" evidence="9">
    <location>
        <begin position="97"/>
        <end position="118"/>
    </location>
</feature>
<keyword evidence="3" id="KW-0813">Transport</keyword>
<dbReference type="PANTHER" id="PTHR43302:SF5">
    <property type="entry name" value="TRANSPORTER ARSB-RELATED"/>
    <property type="match status" value="1"/>
</dbReference>
<evidence type="ECO:0000256" key="3">
    <source>
        <dbReference type="ARBA" id="ARBA00022448"/>
    </source>
</evidence>
<feature type="transmembrane region" description="Helical" evidence="9">
    <location>
        <begin position="366"/>
        <end position="389"/>
    </location>
</feature>
<keyword evidence="7 9" id="KW-0472">Membrane</keyword>
<evidence type="ECO:0000256" key="2">
    <source>
        <dbReference type="ARBA" id="ARBA00009843"/>
    </source>
</evidence>